<keyword evidence="5" id="KW-0418">Kinase</keyword>
<evidence type="ECO:0000313" key="8">
    <source>
        <dbReference type="EMBL" id="WOK93769.1"/>
    </source>
</evidence>
<comment type="pathway">
    <text evidence="1">Carbohydrate degradation.</text>
</comment>
<dbReference type="PANTHER" id="PTHR19443">
    <property type="entry name" value="HEXOKINASE"/>
    <property type="match status" value="1"/>
</dbReference>
<keyword evidence="5" id="KW-0808">Transferase</keyword>
<evidence type="ECO:0000256" key="6">
    <source>
        <dbReference type="SAM" id="MobiDB-lite"/>
    </source>
</evidence>
<sequence>MECSFELQELAHDQEIANGMPHIGKVVNMESGNFLSSHLPRTSYDIALDDESPNKNDQMPGVSLKARMLIVRVCDTVTRRAARLAAAGIAGILKKIGRDGSGEETSGRMKHKPRRDERKNET</sequence>
<comment type="catalytic activity">
    <reaction evidence="4">
        <text>D-fructose + ATP = D-fructose 6-phosphate + ADP + H(+)</text>
        <dbReference type="Rhea" id="RHEA:16125"/>
        <dbReference type="ChEBI" id="CHEBI:15378"/>
        <dbReference type="ChEBI" id="CHEBI:30616"/>
        <dbReference type="ChEBI" id="CHEBI:37721"/>
        <dbReference type="ChEBI" id="CHEBI:61527"/>
        <dbReference type="ChEBI" id="CHEBI:456216"/>
        <dbReference type="EC" id="2.7.1.1"/>
    </reaction>
    <physiologicalReaction direction="left-to-right" evidence="4">
        <dbReference type="Rhea" id="RHEA:16126"/>
    </physiologicalReaction>
</comment>
<dbReference type="Gene3D" id="3.40.367.20">
    <property type="match status" value="2"/>
</dbReference>
<dbReference type="EMBL" id="CP136890">
    <property type="protein sequence ID" value="WOK93769.1"/>
    <property type="molecule type" value="Genomic_DNA"/>
</dbReference>
<accession>A0AAQ3JPA2</accession>
<dbReference type="GO" id="GO:0005829">
    <property type="term" value="C:cytosol"/>
    <property type="evidence" value="ECO:0007669"/>
    <property type="project" value="TreeGrafter"/>
</dbReference>
<evidence type="ECO:0000256" key="1">
    <source>
        <dbReference type="ARBA" id="ARBA00004921"/>
    </source>
</evidence>
<organism evidence="8 9">
    <name type="scientific">Canna indica</name>
    <name type="common">Indian-shot</name>
    <dbReference type="NCBI Taxonomy" id="4628"/>
    <lineage>
        <taxon>Eukaryota</taxon>
        <taxon>Viridiplantae</taxon>
        <taxon>Streptophyta</taxon>
        <taxon>Embryophyta</taxon>
        <taxon>Tracheophyta</taxon>
        <taxon>Spermatophyta</taxon>
        <taxon>Magnoliopsida</taxon>
        <taxon>Liliopsida</taxon>
        <taxon>Zingiberales</taxon>
        <taxon>Cannaceae</taxon>
        <taxon>Canna</taxon>
    </lineage>
</organism>
<keyword evidence="9" id="KW-1185">Reference proteome</keyword>
<dbReference type="InterPro" id="IPR022673">
    <property type="entry name" value="Hexokinase_C"/>
</dbReference>
<evidence type="ECO:0000256" key="4">
    <source>
        <dbReference type="ARBA" id="ARBA00047905"/>
    </source>
</evidence>
<feature type="domain" description="Hexokinase C-terminal" evidence="7">
    <location>
        <begin position="26"/>
        <end position="59"/>
    </location>
</feature>
<feature type="region of interest" description="Disordered" evidence="6">
    <location>
        <begin position="95"/>
        <end position="122"/>
    </location>
</feature>
<gene>
    <name evidence="8" type="ORF">Cni_G02470</name>
</gene>
<keyword evidence="5" id="KW-0547">Nucleotide-binding</keyword>
<dbReference type="AlphaFoldDB" id="A0AAQ3JPA2"/>
<dbReference type="GO" id="GO:0005739">
    <property type="term" value="C:mitochondrion"/>
    <property type="evidence" value="ECO:0007669"/>
    <property type="project" value="TreeGrafter"/>
</dbReference>
<dbReference type="Pfam" id="PF03727">
    <property type="entry name" value="Hexokinase_2"/>
    <property type="match status" value="2"/>
</dbReference>
<dbReference type="InterPro" id="IPR043129">
    <property type="entry name" value="ATPase_NBD"/>
</dbReference>
<protein>
    <recommendedName>
        <fullName evidence="5">Phosphotransferase</fullName>
        <ecNumber evidence="5">2.7.1.-</ecNumber>
    </recommendedName>
</protein>
<comment type="pathway">
    <text evidence="2">Carbohydrate metabolism; hexose metabolism.</text>
</comment>
<evidence type="ECO:0000256" key="3">
    <source>
        <dbReference type="ARBA" id="ARBA00023152"/>
    </source>
</evidence>
<dbReference type="GO" id="GO:0005536">
    <property type="term" value="F:D-glucose binding"/>
    <property type="evidence" value="ECO:0007669"/>
    <property type="project" value="InterPro"/>
</dbReference>
<proteinExistence type="inferred from homology"/>
<feature type="compositionally biased region" description="Basic and acidic residues" evidence="6">
    <location>
        <begin position="96"/>
        <end position="107"/>
    </location>
</feature>
<evidence type="ECO:0000256" key="5">
    <source>
        <dbReference type="RuleBase" id="RU362007"/>
    </source>
</evidence>
<dbReference type="GO" id="GO:0005524">
    <property type="term" value="F:ATP binding"/>
    <property type="evidence" value="ECO:0007669"/>
    <property type="project" value="UniProtKB-UniRule"/>
</dbReference>
<dbReference type="PANTHER" id="PTHR19443:SF6">
    <property type="entry name" value="HEXOKINASE-4"/>
    <property type="match status" value="1"/>
</dbReference>
<dbReference type="EC" id="2.7.1.-" evidence="5"/>
<keyword evidence="5" id="KW-0067">ATP-binding</keyword>
<evidence type="ECO:0000259" key="7">
    <source>
        <dbReference type="Pfam" id="PF03727"/>
    </source>
</evidence>
<evidence type="ECO:0000313" key="9">
    <source>
        <dbReference type="Proteomes" id="UP001327560"/>
    </source>
</evidence>
<comment type="similarity">
    <text evidence="5">Belongs to the hexokinase family.</text>
</comment>
<evidence type="ECO:0000256" key="2">
    <source>
        <dbReference type="ARBA" id="ARBA00005028"/>
    </source>
</evidence>
<dbReference type="SUPFAM" id="SSF53067">
    <property type="entry name" value="Actin-like ATPase domain"/>
    <property type="match status" value="1"/>
</dbReference>
<name>A0AAQ3JPA2_9LILI</name>
<dbReference type="Proteomes" id="UP001327560">
    <property type="component" value="Chromosome 1"/>
</dbReference>
<dbReference type="GO" id="GO:0001678">
    <property type="term" value="P:intracellular glucose homeostasis"/>
    <property type="evidence" value="ECO:0007669"/>
    <property type="project" value="InterPro"/>
</dbReference>
<dbReference type="GO" id="GO:0006096">
    <property type="term" value="P:glycolytic process"/>
    <property type="evidence" value="ECO:0007669"/>
    <property type="project" value="UniProtKB-KW"/>
</dbReference>
<dbReference type="InterPro" id="IPR001312">
    <property type="entry name" value="Hexokinase"/>
</dbReference>
<reference evidence="8 9" key="1">
    <citation type="submission" date="2023-10" db="EMBL/GenBank/DDBJ databases">
        <title>Chromosome-scale genome assembly provides insights into flower coloration mechanisms of Canna indica.</title>
        <authorList>
            <person name="Li C."/>
        </authorList>
    </citation>
    <scope>NUCLEOTIDE SEQUENCE [LARGE SCALE GENOMIC DNA]</scope>
    <source>
        <tissue evidence="8">Flower</tissue>
    </source>
</reference>
<dbReference type="GO" id="GO:0004396">
    <property type="term" value="F:hexokinase activity"/>
    <property type="evidence" value="ECO:0007669"/>
    <property type="project" value="UniProtKB-UniRule"/>
</dbReference>
<feature type="domain" description="Hexokinase C-terminal" evidence="7">
    <location>
        <begin position="63"/>
        <end position="101"/>
    </location>
</feature>
<keyword evidence="3 5" id="KW-0324">Glycolysis</keyword>